<protein>
    <recommendedName>
        <fullName evidence="1">2EXR domain-containing protein</fullName>
    </recommendedName>
</protein>
<dbReference type="Pfam" id="PF20150">
    <property type="entry name" value="2EXR"/>
    <property type="match status" value="1"/>
</dbReference>
<dbReference type="PANTHER" id="PTHR35910:SF1">
    <property type="entry name" value="2EXR DOMAIN-CONTAINING PROTEIN"/>
    <property type="match status" value="1"/>
</dbReference>
<dbReference type="Proteomes" id="UP000070700">
    <property type="component" value="Unassembled WGS sequence"/>
</dbReference>
<accession>A0A194WXP6</accession>
<dbReference type="KEGG" id="psco:LY89DRAFT_672890"/>
<evidence type="ECO:0000259" key="1">
    <source>
        <dbReference type="Pfam" id="PF20150"/>
    </source>
</evidence>
<organism evidence="2 3">
    <name type="scientific">Mollisia scopiformis</name>
    <name type="common">Conifer needle endophyte fungus</name>
    <name type="synonym">Phialocephala scopiformis</name>
    <dbReference type="NCBI Taxonomy" id="149040"/>
    <lineage>
        <taxon>Eukaryota</taxon>
        <taxon>Fungi</taxon>
        <taxon>Dikarya</taxon>
        <taxon>Ascomycota</taxon>
        <taxon>Pezizomycotina</taxon>
        <taxon>Leotiomycetes</taxon>
        <taxon>Helotiales</taxon>
        <taxon>Mollisiaceae</taxon>
        <taxon>Mollisia</taxon>
    </lineage>
</organism>
<dbReference type="InParanoid" id="A0A194WXP6"/>
<dbReference type="RefSeq" id="XP_018067111.1">
    <property type="nucleotide sequence ID" value="XM_018213315.1"/>
</dbReference>
<name>A0A194WXP6_MOLSC</name>
<keyword evidence="3" id="KW-1185">Reference proteome</keyword>
<evidence type="ECO:0000313" key="2">
    <source>
        <dbReference type="EMBL" id="KUJ12756.1"/>
    </source>
</evidence>
<dbReference type="AlphaFoldDB" id="A0A194WXP6"/>
<sequence length="252" mass="29058">MSASFSRFSHLPTELRLKIWDLALLPPPQLKLLTISRLCYTVDLASYDGWTYVFTPRCAIPTILHVCHESRELGLEYYNAVMSGEEVTDRNALVTATDFGHRRSSYHYFPALQSRERIPVYWASKKDLILLYYPWETLKAEKLQGFLITQSRTWRLEGIKYVAMEWATWRSWSNASMADELILQKVDVLFILMDMVQIPWCEGGAFEQWFESLGSDGPLALEGSTVSKWGIKTIEVVKDIDAAMAMINTRRV</sequence>
<gene>
    <name evidence="2" type="ORF">LY89DRAFT_672890</name>
</gene>
<dbReference type="GeneID" id="28823041"/>
<dbReference type="EMBL" id="KQ947423">
    <property type="protein sequence ID" value="KUJ12756.1"/>
    <property type="molecule type" value="Genomic_DNA"/>
</dbReference>
<dbReference type="InterPro" id="IPR045518">
    <property type="entry name" value="2EXR"/>
</dbReference>
<evidence type="ECO:0000313" key="3">
    <source>
        <dbReference type="Proteomes" id="UP000070700"/>
    </source>
</evidence>
<dbReference type="OrthoDB" id="3534283at2759"/>
<reference evidence="2 3" key="1">
    <citation type="submission" date="2015-10" db="EMBL/GenBank/DDBJ databases">
        <title>Full genome of DAOMC 229536 Phialocephala scopiformis, a fungal endophyte of spruce producing the potent anti-insectan compound rugulosin.</title>
        <authorList>
            <consortium name="DOE Joint Genome Institute"/>
            <person name="Walker A.K."/>
            <person name="Frasz S.L."/>
            <person name="Seifert K.A."/>
            <person name="Miller J.D."/>
            <person name="Mondo S.J."/>
            <person name="Labutti K."/>
            <person name="Lipzen A."/>
            <person name="Dockter R."/>
            <person name="Kennedy M."/>
            <person name="Grigoriev I.V."/>
            <person name="Spatafora J.W."/>
        </authorList>
    </citation>
    <scope>NUCLEOTIDE SEQUENCE [LARGE SCALE GENOMIC DNA]</scope>
    <source>
        <strain evidence="2 3">CBS 120377</strain>
    </source>
</reference>
<feature type="domain" description="2EXR" evidence="1">
    <location>
        <begin position="5"/>
        <end position="84"/>
    </location>
</feature>
<proteinExistence type="predicted"/>
<dbReference type="PANTHER" id="PTHR35910">
    <property type="entry name" value="2EXR DOMAIN-CONTAINING PROTEIN"/>
    <property type="match status" value="1"/>
</dbReference>